<dbReference type="Proteomes" id="UP001372338">
    <property type="component" value="Unassembled WGS sequence"/>
</dbReference>
<dbReference type="InterPro" id="IPR029523">
    <property type="entry name" value="INO80B/Ies2"/>
</dbReference>
<feature type="region of interest" description="Disordered" evidence="1">
    <location>
        <begin position="1"/>
        <end position="40"/>
    </location>
</feature>
<feature type="compositionally biased region" description="Acidic residues" evidence="1">
    <location>
        <begin position="27"/>
        <end position="39"/>
    </location>
</feature>
<proteinExistence type="predicted"/>
<feature type="compositionally biased region" description="Basic and acidic residues" evidence="1">
    <location>
        <begin position="13"/>
        <end position="26"/>
    </location>
</feature>
<gene>
    <name evidence="3" type="ORF">RIF29_16364</name>
</gene>
<feature type="region of interest" description="Disordered" evidence="1">
    <location>
        <begin position="69"/>
        <end position="103"/>
    </location>
</feature>
<feature type="region of interest" description="Disordered" evidence="1">
    <location>
        <begin position="143"/>
        <end position="162"/>
    </location>
</feature>
<feature type="compositionally biased region" description="Polar residues" evidence="1">
    <location>
        <begin position="69"/>
        <end position="87"/>
    </location>
</feature>
<feature type="compositionally biased region" description="Basic residues" evidence="1">
    <location>
        <begin position="1"/>
        <end position="10"/>
    </location>
</feature>
<reference evidence="3 4" key="1">
    <citation type="submission" date="2024-01" db="EMBL/GenBank/DDBJ databases">
        <title>The genomes of 5 underutilized Papilionoideae crops provide insights into root nodulation and disease resistanc.</title>
        <authorList>
            <person name="Yuan L."/>
        </authorList>
    </citation>
    <scope>NUCLEOTIDE SEQUENCE [LARGE SCALE GENOMIC DNA]</scope>
    <source>
        <strain evidence="3">ZHUSHIDOU_FW_LH</strain>
        <tissue evidence="3">Leaf</tissue>
    </source>
</reference>
<feature type="domain" description="INO80 complex subunit B-like conserved region" evidence="2">
    <location>
        <begin position="112"/>
        <end position="189"/>
    </location>
</feature>
<organism evidence="3 4">
    <name type="scientific">Crotalaria pallida</name>
    <name type="common">Smooth rattlebox</name>
    <name type="synonym">Crotalaria striata</name>
    <dbReference type="NCBI Taxonomy" id="3830"/>
    <lineage>
        <taxon>Eukaryota</taxon>
        <taxon>Viridiplantae</taxon>
        <taxon>Streptophyta</taxon>
        <taxon>Embryophyta</taxon>
        <taxon>Tracheophyta</taxon>
        <taxon>Spermatophyta</taxon>
        <taxon>Magnoliopsida</taxon>
        <taxon>eudicotyledons</taxon>
        <taxon>Gunneridae</taxon>
        <taxon>Pentapetalae</taxon>
        <taxon>rosids</taxon>
        <taxon>fabids</taxon>
        <taxon>Fabales</taxon>
        <taxon>Fabaceae</taxon>
        <taxon>Papilionoideae</taxon>
        <taxon>50 kb inversion clade</taxon>
        <taxon>genistoids sensu lato</taxon>
        <taxon>core genistoids</taxon>
        <taxon>Crotalarieae</taxon>
        <taxon>Crotalaria</taxon>
    </lineage>
</organism>
<dbReference type="GO" id="GO:0031011">
    <property type="term" value="C:Ino80 complex"/>
    <property type="evidence" value="ECO:0007669"/>
    <property type="project" value="InterPro"/>
</dbReference>
<protein>
    <recommendedName>
        <fullName evidence="2">INO80 complex subunit B-like conserved region domain-containing protein</fullName>
    </recommendedName>
</protein>
<dbReference type="InterPro" id="IPR006880">
    <property type="entry name" value="INO80B_C"/>
</dbReference>
<evidence type="ECO:0000313" key="3">
    <source>
        <dbReference type="EMBL" id="KAK7275254.1"/>
    </source>
</evidence>
<comment type="caution">
    <text evidence="3">The sequence shown here is derived from an EMBL/GenBank/DDBJ whole genome shotgun (WGS) entry which is preliminary data.</text>
</comment>
<evidence type="ECO:0000259" key="2">
    <source>
        <dbReference type="SMART" id="SM01406"/>
    </source>
</evidence>
<dbReference type="EMBL" id="JAYWIO010000003">
    <property type="protein sequence ID" value="KAK7275254.1"/>
    <property type="molecule type" value="Genomic_DNA"/>
</dbReference>
<dbReference type="PANTHER" id="PTHR21561:SF25">
    <property type="entry name" value="OS03G0811500 PROTEIN"/>
    <property type="match status" value="1"/>
</dbReference>
<dbReference type="GO" id="GO:0006338">
    <property type="term" value="P:chromatin remodeling"/>
    <property type="evidence" value="ECO:0007669"/>
    <property type="project" value="InterPro"/>
</dbReference>
<dbReference type="SMART" id="SM01406">
    <property type="entry name" value="PAPA-1"/>
    <property type="match status" value="1"/>
</dbReference>
<keyword evidence="4" id="KW-1185">Reference proteome</keyword>
<dbReference type="Pfam" id="PF04795">
    <property type="entry name" value="PAPA-1"/>
    <property type="match status" value="1"/>
</dbReference>
<evidence type="ECO:0000256" key="1">
    <source>
        <dbReference type="SAM" id="MobiDB-lite"/>
    </source>
</evidence>
<dbReference type="PANTHER" id="PTHR21561">
    <property type="entry name" value="INO80 COMPLEX SUBUNIT B"/>
    <property type="match status" value="1"/>
</dbReference>
<name>A0AAN9FGG9_CROPI</name>
<evidence type="ECO:0000313" key="4">
    <source>
        <dbReference type="Proteomes" id="UP001372338"/>
    </source>
</evidence>
<dbReference type="AlphaFoldDB" id="A0AAN9FGG9"/>
<sequence>MGRILGKKSSSKQGDKSEPIRKIESDRESEDTDYEDEEFRSDFELDDKKVKKQKGFVDGLMVTKSEMTLTTRQQARLSSKDATSSGASLIEFPSGLPPAQPRKQKEKLYEMEQQIKEVEVAQKRKMQNEKVAKEAEAKAIRKILRQDSSRKNREEKFKKRREELAQEKAANAHMLPMNTIRTVMAPLGQL</sequence>
<accession>A0AAN9FGG9</accession>